<organism evidence="1 2">
    <name type="scientific">Romanomermis culicivorax</name>
    <name type="common">Nematode worm</name>
    <dbReference type="NCBI Taxonomy" id="13658"/>
    <lineage>
        <taxon>Eukaryota</taxon>
        <taxon>Metazoa</taxon>
        <taxon>Ecdysozoa</taxon>
        <taxon>Nematoda</taxon>
        <taxon>Enoplea</taxon>
        <taxon>Dorylaimia</taxon>
        <taxon>Mermithida</taxon>
        <taxon>Mermithoidea</taxon>
        <taxon>Mermithidae</taxon>
        <taxon>Romanomermis</taxon>
    </lineage>
</organism>
<name>A0A915HJ03_ROMCU</name>
<dbReference type="Proteomes" id="UP000887565">
    <property type="component" value="Unplaced"/>
</dbReference>
<dbReference type="AlphaFoldDB" id="A0A915HJ03"/>
<reference evidence="2" key="1">
    <citation type="submission" date="2022-11" db="UniProtKB">
        <authorList>
            <consortium name="WormBaseParasite"/>
        </authorList>
    </citation>
    <scope>IDENTIFICATION</scope>
</reference>
<keyword evidence="1" id="KW-1185">Reference proteome</keyword>
<protein>
    <submittedName>
        <fullName evidence="2">Uncharacterized protein</fullName>
    </submittedName>
</protein>
<proteinExistence type="predicted"/>
<dbReference type="WBParaSite" id="nRc.2.0.1.t01978-RA">
    <property type="protein sequence ID" value="nRc.2.0.1.t01978-RA"/>
    <property type="gene ID" value="nRc.2.0.1.g01978"/>
</dbReference>
<accession>A0A915HJ03</accession>
<evidence type="ECO:0000313" key="2">
    <source>
        <dbReference type="WBParaSite" id="nRc.2.0.1.t01978-RA"/>
    </source>
</evidence>
<evidence type="ECO:0000313" key="1">
    <source>
        <dbReference type="Proteomes" id="UP000887565"/>
    </source>
</evidence>
<sequence>MIASFQVAAVRSCCGNKVGIFGSAVDENFEELKGDDVGGWINILERKDTKIFSALRAEIRKSEQTCSYLYDITTYTLNYLQDMKQLVGEWLVKGFFKPSCPMPYLLPRLIFLALQLHIALVSSVVKMDYIHSILVETYGHLTKIIPDQGHIHTINMKPKCKNLEIFPAPGAEKFFSRLRPVLKNAVEIYVY</sequence>